<feature type="region of interest" description="Disordered" evidence="1">
    <location>
        <begin position="179"/>
        <end position="198"/>
    </location>
</feature>
<dbReference type="SUPFAM" id="SSF69279">
    <property type="entry name" value="Phage tail proteins"/>
    <property type="match status" value="2"/>
</dbReference>
<dbReference type="EMBL" id="PUEJ01000005">
    <property type="protein sequence ID" value="PRH86930.1"/>
    <property type="molecule type" value="Genomic_DNA"/>
</dbReference>
<dbReference type="Pfam" id="PF22255">
    <property type="entry name" value="Gp44-like_2nd"/>
    <property type="match status" value="1"/>
</dbReference>
<keyword evidence="4" id="KW-1185">Reference proteome</keyword>
<evidence type="ECO:0000259" key="2">
    <source>
        <dbReference type="Pfam" id="PF22255"/>
    </source>
</evidence>
<evidence type="ECO:0000313" key="3">
    <source>
        <dbReference type="EMBL" id="PRH86930.1"/>
    </source>
</evidence>
<dbReference type="Gene3D" id="3.30.1920.10">
    <property type="entry name" value="Baseplate protein-like domains - 2 layer sandwich fold"/>
    <property type="match status" value="1"/>
</dbReference>
<sequence>MTESPGTNGKVGQALQIRPGDQATVTLGGQLFLSGRVYERQAAFDANNHSVRIAVASNVQPTTRASVPLKDGNFKGYSFQAIANKVLAPLGVKFKVQNPPPGFDKPFKNVQTEPGESVWTLLERLSRYRGIRLIDDAEGNLVAHGSASKDSKGGLVEGQNILSASAQIEYVIDTSADVVGSQKGSDTTTPDQNRGSAAKYEMSGGTYKVHSVAHMDIPGDADDARRLAETHQLLSGARQATAQIVSQGWLLANGKLPAVYDSIDIDSPMLMLKTNELPVAELLFSQDQSGTRTQWLFQKVLSKNPDVNGSPPPQTPAQEATQTNIQPGTPTVVTDGPKGNETVTVN</sequence>
<dbReference type="InterPro" id="IPR053981">
    <property type="entry name" value="Gp44/GpP-like_2nd"/>
</dbReference>
<protein>
    <recommendedName>
        <fullName evidence="2">Baseplate hub protein gp44/GpP-like second domain-containing protein</fullName>
    </recommendedName>
</protein>
<proteinExistence type="predicted"/>
<gene>
    <name evidence="3" type="ORF">C5L14_16725</name>
</gene>
<evidence type="ECO:0000256" key="1">
    <source>
        <dbReference type="SAM" id="MobiDB-lite"/>
    </source>
</evidence>
<organism evidence="3 4">
    <name type="scientific">Labrys okinawensis</name>
    <dbReference type="NCBI Taxonomy" id="346911"/>
    <lineage>
        <taxon>Bacteria</taxon>
        <taxon>Pseudomonadati</taxon>
        <taxon>Pseudomonadota</taxon>
        <taxon>Alphaproteobacteria</taxon>
        <taxon>Hyphomicrobiales</taxon>
        <taxon>Xanthobacteraceae</taxon>
        <taxon>Labrys</taxon>
    </lineage>
</organism>
<dbReference type="Proteomes" id="UP000237682">
    <property type="component" value="Unassembled WGS sequence"/>
</dbReference>
<dbReference type="AlphaFoldDB" id="A0A2S9QC90"/>
<feature type="compositionally biased region" description="Polar residues" evidence="1">
    <location>
        <begin position="182"/>
        <end position="195"/>
    </location>
</feature>
<dbReference type="InterPro" id="IPR023399">
    <property type="entry name" value="Baseplate-like_2-layer_sand"/>
</dbReference>
<feature type="region of interest" description="Disordered" evidence="1">
    <location>
        <begin position="303"/>
        <end position="346"/>
    </location>
</feature>
<name>A0A2S9QC90_9HYPH</name>
<accession>A0A2S9QC90</accession>
<evidence type="ECO:0000313" key="4">
    <source>
        <dbReference type="Proteomes" id="UP000237682"/>
    </source>
</evidence>
<reference evidence="3 4" key="1">
    <citation type="submission" date="2018-02" db="EMBL/GenBank/DDBJ databases">
        <title>Whole genome sequencing of endophytic bacterium.</title>
        <authorList>
            <person name="Eedara R."/>
            <person name="Podile A.R."/>
        </authorList>
    </citation>
    <scope>NUCLEOTIDE SEQUENCE [LARGE SCALE GENOMIC DNA]</scope>
    <source>
        <strain evidence="3 4">RP1T</strain>
    </source>
</reference>
<dbReference type="Gene3D" id="2.30.300.10">
    <property type="entry name" value="Baseplate protein-like domain - beta roll fold"/>
    <property type="match status" value="1"/>
</dbReference>
<comment type="caution">
    <text evidence="3">The sequence shown here is derived from an EMBL/GenBank/DDBJ whole genome shotgun (WGS) entry which is preliminary data.</text>
</comment>
<feature type="domain" description="Baseplate hub protein gp44/GpP-like second" evidence="2">
    <location>
        <begin position="66"/>
        <end position="142"/>
    </location>
</feature>
<dbReference type="Gene3D" id="3.55.50.10">
    <property type="entry name" value="Baseplate protein-like domains"/>
    <property type="match status" value="1"/>
</dbReference>